<dbReference type="PATRIC" id="fig|1268635.3.peg.1387"/>
<proteinExistence type="predicted"/>
<dbReference type="Gene3D" id="3.20.20.370">
    <property type="entry name" value="Glycoside hydrolase/deacetylase"/>
    <property type="match status" value="1"/>
</dbReference>
<dbReference type="SUPFAM" id="SSF88713">
    <property type="entry name" value="Glycoside hydrolase/deacetylase"/>
    <property type="match status" value="1"/>
</dbReference>
<dbReference type="eggNOG" id="COG0726">
    <property type="taxonomic scope" value="Bacteria"/>
</dbReference>
<dbReference type="EMBL" id="CP004006">
    <property type="protein sequence ID" value="AHE66924.1"/>
    <property type="molecule type" value="Genomic_DNA"/>
</dbReference>
<dbReference type="Proteomes" id="UP000018838">
    <property type="component" value="Chromosome"/>
</dbReference>
<keyword evidence="1" id="KW-0119">Carbohydrate metabolism</keyword>
<keyword evidence="1" id="KW-0858">Xylan degradation</keyword>
<name>W0BET2_9GAMM</name>
<dbReference type="GO" id="GO:0016798">
    <property type="term" value="F:hydrolase activity, acting on glycosyl bonds"/>
    <property type="evidence" value="ECO:0007669"/>
    <property type="project" value="UniProtKB-KW"/>
</dbReference>
<keyword evidence="1" id="KW-0378">Hydrolase</keyword>
<dbReference type="KEGG" id="lok:Loa_01371"/>
<dbReference type="HOGENOM" id="CLU_078784_0_0_6"/>
<reference evidence="1 2" key="1">
    <citation type="journal article" date="2013" name="Int. J. Med. Microbiol.">
        <title>Legionella oakridgensis ATCC 33761 genome sequence and phenotypic characterization reveals its replication capacity in amoebae.</title>
        <authorList>
            <person name="Brzuszkiewicz E."/>
            <person name="Schulz T."/>
            <person name="Rydzewski K."/>
            <person name="Daniel R."/>
            <person name="Gillmaier N."/>
            <person name="Dittmann C."/>
            <person name="Holland G."/>
            <person name="Schunder E."/>
            <person name="Lautner M."/>
            <person name="Eisenreich W."/>
            <person name="Luck C."/>
            <person name="Heuner K."/>
        </authorList>
    </citation>
    <scope>NUCLEOTIDE SEQUENCE [LARGE SCALE GENOMIC DNA]</scope>
    <source>
        <strain>OR-10</strain>
        <strain evidence="2">ATCC 33761</strain>
    </source>
</reference>
<gene>
    <name evidence="1" type="ORF">Loa_01371</name>
</gene>
<protein>
    <submittedName>
        <fullName evidence="1">Putative xylanase/chitin deacetylase</fullName>
    </submittedName>
</protein>
<dbReference type="GO" id="GO:0045493">
    <property type="term" value="P:xylan catabolic process"/>
    <property type="evidence" value="ECO:0007669"/>
    <property type="project" value="UniProtKB-KW"/>
</dbReference>
<organism evidence="1 2">
    <name type="scientific">Legionella oakridgensis ATCC 33761 = DSM 21215</name>
    <dbReference type="NCBI Taxonomy" id="1268635"/>
    <lineage>
        <taxon>Bacteria</taxon>
        <taxon>Pseudomonadati</taxon>
        <taxon>Pseudomonadota</taxon>
        <taxon>Gammaproteobacteria</taxon>
        <taxon>Legionellales</taxon>
        <taxon>Legionellaceae</taxon>
        <taxon>Legionella</taxon>
    </lineage>
</organism>
<sequence length="265" mass="30397">MNEIPSFLVVDPETLQTKVMPVKTLLPRDFRQKDKPGYFTRWNIASTRYYQLLHKTTAAPYVLENQGIKHAQHGKHGNVLTIDLCPSTKPFESEFFNSLVKLSETSNKPIPVTIAISGMWLIEHPEEFQWLIAQEKDKKLAITWANHSFSHVYYDDLPYSENFLRSPETNIELEILTTEKYLLESGEVPSVFFRFPGLVSSKKLIRQLRQYGLIPLGTDTWLARNQTIIPGGILLVHGNSNEHEGIVKLLPILKELNWLDIKSAV</sequence>
<keyword evidence="2" id="KW-1185">Reference proteome</keyword>
<evidence type="ECO:0000313" key="2">
    <source>
        <dbReference type="Proteomes" id="UP000018838"/>
    </source>
</evidence>
<evidence type="ECO:0000313" key="1">
    <source>
        <dbReference type="EMBL" id="AHE66924.1"/>
    </source>
</evidence>
<dbReference type="AlphaFoldDB" id="W0BET2"/>
<accession>W0BET2</accession>
<keyword evidence="1" id="KW-0326">Glycosidase</keyword>
<dbReference type="InterPro" id="IPR011330">
    <property type="entry name" value="Glyco_hydro/deAcase_b/a-brl"/>
</dbReference>
<keyword evidence="1" id="KW-0624">Polysaccharide degradation</keyword>